<dbReference type="RefSeq" id="XP_018010730.1">
    <property type="nucleotide sequence ID" value="XM_018155241.2"/>
</dbReference>
<evidence type="ECO:0000313" key="3">
    <source>
        <dbReference type="RefSeq" id="XP_018010730.1"/>
    </source>
</evidence>
<name>A0A8B7NAX3_HYAAZ</name>
<dbReference type="OrthoDB" id="9992964at2759"/>
<dbReference type="Proteomes" id="UP000694843">
    <property type="component" value="Unplaced"/>
</dbReference>
<protein>
    <submittedName>
        <fullName evidence="3">Uncharacterized protein LOC108668096</fullName>
    </submittedName>
</protein>
<reference evidence="3" key="1">
    <citation type="submission" date="2025-08" db="UniProtKB">
        <authorList>
            <consortium name="RefSeq"/>
        </authorList>
    </citation>
    <scope>IDENTIFICATION</scope>
    <source>
        <tissue evidence="3">Whole organism</tissue>
    </source>
</reference>
<keyword evidence="2" id="KW-1185">Reference proteome</keyword>
<dbReference type="GO" id="GO:0048011">
    <property type="term" value="P:neurotrophin TRK receptor signaling pathway"/>
    <property type="evidence" value="ECO:0007669"/>
    <property type="project" value="InterPro"/>
</dbReference>
<feature type="compositionally biased region" description="Pro residues" evidence="1">
    <location>
        <begin position="321"/>
        <end position="331"/>
    </location>
</feature>
<proteinExistence type="predicted"/>
<feature type="region of interest" description="Disordered" evidence="1">
    <location>
        <begin position="314"/>
        <end position="337"/>
    </location>
</feature>
<organism evidence="2 3">
    <name type="scientific">Hyalella azteca</name>
    <name type="common">Amphipod</name>
    <dbReference type="NCBI Taxonomy" id="294128"/>
    <lineage>
        <taxon>Eukaryota</taxon>
        <taxon>Metazoa</taxon>
        <taxon>Ecdysozoa</taxon>
        <taxon>Arthropoda</taxon>
        <taxon>Crustacea</taxon>
        <taxon>Multicrustacea</taxon>
        <taxon>Malacostraca</taxon>
        <taxon>Eumalacostraca</taxon>
        <taxon>Peracarida</taxon>
        <taxon>Amphipoda</taxon>
        <taxon>Senticaudata</taxon>
        <taxon>Talitrida</taxon>
        <taxon>Talitroidea</taxon>
        <taxon>Hyalellidae</taxon>
        <taxon>Hyalella</taxon>
    </lineage>
</organism>
<dbReference type="PANTHER" id="PTHR21844">
    <property type="entry name" value="AKT1 SUBSTRATE 1 PROTEIN"/>
    <property type="match status" value="1"/>
</dbReference>
<evidence type="ECO:0000256" key="1">
    <source>
        <dbReference type="SAM" id="MobiDB-lite"/>
    </source>
</evidence>
<dbReference type="KEGG" id="hazt:108668096"/>
<sequence length="443" mass="48439">MMVQLHCLCLNVQISIEAKTADIKDLPLHFPHQLPDCPDDEFFQKGVLVVRLDLGGVSSEISELVEQQPLSGGWVLHHCLSCNFYTHAVHTSSSTHAASPALLSGAAIEAQKASDRYSGLFHLVLPPSSPDPASSHTPPAADKTHMPPLSTTLLPLQLQRQLTHYTKQLESLCEERIRCYKEQQLKLLDQDIERAKHDSYVLLALLMRLDKINIRRPSQSAGDLDAHRRRSLGTTALEPALPSVTTHQASFSLRPPTAPGLDAATIAATGLDSPGVDVASPLSRSVAMDIPLSALHSGADSEDEFRNVELFDFSDEESDRCPPPLSSPPHSPSTHEDDYLYTEQEAAEYLAAEAAEREANRIEAMSAAGIPSLAQSVPIDVPNMGQPLPIRRPRSNVVRPPCRSPSEICARILQLSATYSAQTTSHGHLFERRPSALSRTLRE</sequence>
<dbReference type="GeneID" id="108668096"/>
<dbReference type="PANTHER" id="PTHR21844:SF2">
    <property type="entry name" value="PROLINE-RICH AKT1 SUBSTRATE 1"/>
    <property type="match status" value="1"/>
</dbReference>
<accession>A0A8B7NAX3</accession>
<dbReference type="GO" id="GO:0032007">
    <property type="term" value="P:negative regulation of TOR signaling"/>
    <property type="evidence" value="ECO:0007669"/>
    <property type="project" value="InterPro"/>
</dbReference>
<dbReference type="InterPro" id="IPR026682">
    <property type="entry name" value="AKT1S1"/>
</dbReference>
<gene>
    <name evidence="3" type="primary">LOC108668096</name>
</gene>
<evidence type="ECO:0000313" key="2">
    <source>
        <dbReference type="Proteomes" id="UP000694843"/>
    </source>
</evidence>
<feature type="region of interest" description="Disordered" evidence="1">
    <location>
        <begin position="128"/>
        <end position="148"/>
    </location>
</feature>
<dbReference type="AlphaFoldDB" id="A0A8B7NAX3"/>
<dbReference type="GO" id="GO:0005737">
    <property type="term" value="C:cytoplasm"/>
    <property type="evidence" value="ECO:0007669"/>
    <property type="project" value="TreeGrafter"/>
</dbReference>